<dbReference type="Proteomes" id="UP001163321">
    <property type="component" value="Chromosome 2"/>
</dbReference>
<gene>
    <name evidence="1" type="ORF">PsorP6_016950</name>
</gene>
<organism evidence="1 2">
    <name type="scientific">Peronosclerospora sorghi</name>
    <dbReference type="NCBI Taxonomy" id="230839"/>
    <lineage>
        <taxon>Eukaryota</taxon>
        <taxon>Sar</taxon>
        <taxon>Stramenopiles</taxon>
        <taxon>Oomycota</taxon>
        <taxon>Peronosporomycetes</taxon>
        <taxon>Peronosporales</taxon>
        <taxon>Peronosporaceae</taxon>
        <taxon>Peronosclerospora</taxon>
    </lineage>
</organism>
<proteinExistence type="predicted"/>
<keyword evidence="2" id="KW-1185">Reference proteome</keyword>
<sequence length="128" mass="14966">MGYHRCGQEEMVVCHSYILVRLDIFIFQSTRLAASEIGVAKQVSKWWICLSTWFGRMYLAPRRAKEMSARIKSGAWHATRDFIRCQKNATLSSVFHTRIVSKRRRKNTIFTMSAIWIPLYRVGAKVNH</sequence>
<dbReference type="EMBL" id="CM047581">
    <property type="protein sequence ID" value="KAI9916148.1"/>
    <property type="molecule type" value="Genomic_DNA"/>
</dbReference>
<evidence type="ECO:0000313" key="2">
    <source>
        <dbReference type="Proteomes" id="UP001163321"/>
    </source>
</evidence>
<accession>A0ACC0WBE9</accession>
<comment type="caution">
    <text evidence="1">The sequence shown here is derived from an EMBL/GenBank/DDBJ whole genome shotgun (WGS) entry which is preliminary data.</text>
</comment>
<evidence type="ECO:0000313" key="1">
    <source>
        <dbReference type="EMBL" id="KAI9916148.1"/>
    </source>
</evidence>
<reference evidence="1 2" key="1">
    <citation type="journal article" date="2022" name="bioRxiv">
        <title>The genome of the oomycete Peronosclerospora sorghi, a cosmopolitan pathogen of maize and sorghum, is inflated with dispersed pseudogenes.</title>
        <authorList>
            <person name="Fletcher K."/>
            <person name="Martin F."/>
            <person name="Isakeit T."/>
            <person name="Cavanaugh K."/>
            <person name="Magill C."/>
            <person name="Michelmore R."/>
        </authorList>
    </citation>
    <scope>NUCLEOTIDE SEQUENCE [LARGE SCALE GENOMIC DNA]</scope>
    <source>
        <strain evidence="1">P6</strain>
    </source>
</reference>
<name>A0ACC0WBE9_9STRA</name>
<protein>
    <submittedName>
        <fullName evidence="1">Uncharacterized protein</fullName>
    </submittedName>
</protein>